<keyword evidence="1" id="KW-1185">Reference proteome</keyword>
<sequence>RVLTVQRELLNRLLEAGAGGGGRRSDSWPTKIWLRPWPSSMATSWRWPGPTLLMEELPAAGGKLPSASRAFALHLLGCGSPADRRHVLTRLLACQDPFGAAGRLSTPGQDQPIVDDESIDSTVSESDLSSGVRISALTCPPLYSWLYSVRLSQPVTSLALSRPAGGTSRTPDACRRC</sequence>
<proteinExistence type="predicted"/>
<dbReference type="WBParaSite" id="maker-unitig_20476-snap-gene-0.2-mRNA-1">
    <property type="protein sequence ID" value="maker-unitig_20476-snap-gene-0.2-mRNA-1"/>
    <property type="gene ID" value="maker-unitig_20476-snap-gene-0.2"/>
</dbReference>
<organism evidence="1 2">
    <name type="scientific">Macrostomum lignano</name>
    <dbReference type="NCBI Taxonomy" id="282301"/>
    <lineage>
        <taxon>Eukaryota</taxon>
        <taxon>Metazoa</taxon>
        <taxon>Spiralia</taxon>
        <taxon>Lophotrochozoa</taxon>
        <taxon>Platyhelminthes</taxon>
        <taxon>Rhabditophora</taxon>
        <taxon>Macrostomorpha</taxon>
        <taxon>Macrostomida</taxon>
        <taxon>Macrostomidae</taxon>
        <taxon>Macrostomum</taxon>
    </lineage>
</organism>
<dbReference type="Proteomes" id="UP000095280">
    <property type="component" value="Unplaced"/>
</dbReference>
<evidence type="ECO:0000313" key="2">
    <source>
        <dbReference type="WBParaSite" id="maker-unitig_20476-snap-gene-0.2-mRNA-1"/>
    </source>
</evidence>
<evidence type="ECO:0000313" key="1">
    <source>
        <dbReference type="Proteomes" id="UP000095280"/>
    </source>
</evidence>
<protein>
    <submittedName>
        <fullName evidence="2">GRIP domain-containing protein</fullName>
    </submittedName>
</protein>
<name>A0A1I8F5X5_9PLAT</name>
<reference evidence="2" key="1">
    <citation type="submission" date="2016-11" db="UniProtKB">
        <authorList>
            <consortium name="WormBaseParasite"/>
        </authorList>
    </citation>
    <scope>IDENTIFICATION</scope>
</reference>
<accession>A0A1I8F5X5</accession>
<dbReference type="AlphaFoldDB" id="A0A1I8F5X5"/>